<evidence type="ECO:0000313" key="2">
    <source>
        <dbReference type="EMBL" id="NDL58578.1"/>
    </source>
</evidence>
<comment type="caution">
    <text evidence="2">The sequence shown here is derived from an EMBL/GenBank/DDBJ whole genome shotgun (WGS) entry which is preliminary data.</text>
</comment>
<dbReference type="InterPro" id="IPR000182">
    <property type="entry name" value="GNAT_dom"/>
</dbReference>
<dbReference type="GO" id="GO:0016747">
    <property type="term" value="F:acyltransferase activity, transferring groups other than amino-acyl groups"/>
    <property type="evidence" value="ECO:0007669"/>
    <property type="project" value="InterPro"/>
</dbReference>
<dbReference type="Gene3D" id="3.40.630.30">
    <property type="match status" value="2"/>
</dbReference>
<organism evidence="2 3">
    <name type="scientific">Phytoactinopolyspora mesophila</name>
    <dbReference type="NCBI Taxonomy" id="2650750"/>
    <lineage>
        <taxon>Bacteria</taxon>
        <taxon>Bacillati</taxon>
        <taxon>Actinomycetota</taxon>
        <taxon>Actinomycetes</taxon>
        <taxon>Jiangellales</taxon>
        <taxon>Jiangellaceae</taxon>
        <taxon>Phytoactinopolyspora</taxon>
    </lineage>
</organism>
<accession>A0A7K3M850</accession>
<dbReference type="Proteomes" id="UP000460435">
    <property type="component" value="Unassembled WGS sequence"/>
</dbReference>
<gene>
    <name evidence="2" type="ORF">F7O44_16030</name>
</gene>
<evidence type="ECO:0000313" key="3">
    <source>
        <dbReference type="Proteomes" id="UP000460435"/>
    </source>
</evidence>
<dbReference type="AlphaFoldDB" id="A0A7K3M850"/>
<dbReference type="PROSITE" id="PS51186">
    <property type="entry name" value="GNAT"/>
    <property type="match status" value="2"/>
</dbReference>
<proteinExistence type="predicted"/>
<dbReference type="PANTHER" id="PTHR43792">
    <property type="entry name" value="GNAT FAMILY, PUTATIVE (AFU_ORTHOLOGUE AFUA_3G00765)-RELATED-RELATED"/>
    <property type="match status" value="1"/>
</dbReference>
<keyword evidence="3" id="KW-1185">Reference proteome</keyword>
<feature type="domain" description="N-acetyltransferase" evidence="1">
    <location>
        <begin position="16"/>
        <end position="174"/>
    </location>
</feature>
<keyword evidence="2" id="KW-0808">Transferase</keyword>
<protein>
    <submittedName>
        <fullName evidence="2">GNAT family N-acetyltransferase</fullName>
    </submittedName>
</protein>
<feature type="domain" description="N-acetyltransferase" evidence="1">
    <location>
        <begin position="203"/>
        <end position="376"/>
    </location>
</feature>
<dbReference type="EMBL" id="WLZY01000005">
    <property type="protein sequence ID" value="NDL58578.1"/>
    <property type="molecule type" value="Genomic_DNA"/>
</dbReference>
<reference evidence="2 3" key="1">
    <citation type="submission" date="2019-11" db="EMBL/GenBank/DDBJ databases">
        <authorList>
            <person name="Li X.-J."/>
            <person name="Feng X.-M."/>
        </authorList>
    </citation>
    <scope>NUCLEOTIDE SEQUENCE [LARGE SCALE GENOMIC DNA]</scope>
    <source>
        <strain evidence="2 3">XMNu-373</strain>
    </source>
</reference>
<dbReference type="SUPFAM" id="SSF55729">
    <property type="entry name" value="Acyl-CoA N-acyltransferases (Nat)"/>
    <property type="match status" value="2"/>
</dbReference>
<dbReference type="Pfam" id="PF13302">
    <property type="entry name" value="Acetyltransf_3"/>
    <property type="match status" value="2"/>
</dbReference>
<sequence length="378" mass="41312">MGTIRAMEPFELKSERVLLSMPVRADIDRITELCQDPAIQDGTTVPSPYTRADAETFVNTVVAGGWANATSLIWAIREPLTGRLDGTIGVTLTGDGLGEIGFWTDPKARGRGLTSHAVRLVAERVLNHHSLGLTHLVWWAYVGNWASRRVAWATGFRHEGLVRGGQPQRGKRRDAWVATLCAGDPMTPASRWLDAPVIRGERVTLRPLEDTDAGAVAEACSDPQTQYWLSGLPSPYTIDDAVNFIHSTREDAASGRIVHWAAVRPEGGPSIGTFGLRLFGHRNDQGSIGYHVHPSARGRGIASEATQMVIRHAFLPTEDGGLGLRRLIIEHAEGNEGSRKVIERAGFRYIGAQRADLMRSDGSTADHHRYDLLPTDLA</sequence>
<name>A0A7K3M850_9ACTN</name>
<dbReference type="InterPro" id="IPR051531">
    <property type="entry name" value="N-acetyltransferase"/>
</dbReference>
<evidence type="ECO:0000259" key="1">
    <source>
        <dbReference type="PROSITE" id="PS51186"/>
    </source>
</evidence>
<dbReference type="InterPro" id="IPR016181">
    <property type="entry name" value="Acyl_CoA_acyltransferase"/>
</dbReference>
<dbReference type="CDD" id="cd04301">
    <property type="entry name" value="NAT_SF"/>
    <property type="match status" value="1"/>
</dbReference>